<gene>
    <name evidence="1" type="ORF">EV211_1395</name>
</gene>
<comment type="caution">
    <text evidence="1">The sequence shown here is derived from an EMBL/GenBank/DDBJ whole genome shotgun (WGS) entry which is preliminary data.</text>
</comment>
<accession>A0A4V3CQW1</accession>
<dbReference type="Proteomes" id="UP000295500">
    <property type="component" value="Unassembled WGS sequence"/>
</dbReference>
<dbReference type="EMBL" id="SNXO01000039">
    <property type="protein sequence ID" value="TDP50340.1"/>
    <property type="molecule type" value="Genomic_DNA"/>
</dbReference>
<evidence type="ECO:0000313" key="2">
    <source>
        <dbReference type="Proteomes" id="UP000295500"/>
    </source>
</evidence>
<reference evidence="1 2" key="1">
    <citation type="submission" date="2019-03" db="EMBL/GenBank/DDBJ databases">
        <title>Genomic Encyclopedia of Type Strains, Phase IV (KMG-IV): sequencing the most valuable type-strain genomes for metagenomic binning, comparative biology and taxonomic classification.</title>
        <authorList>
            <person name="Goeker M."/>
        </authorList>
    </citation>
    <scope>NUCLEOTIDE SEQUENCE [LARGE SCALE GENOMIC DNA]</scope>
    <source>
        <strain evidence="1 2">DSM 28287</strain>
    </source>
</reference>
<proteinExistence type="predicted"/>
<dbReference type="RefSeq" id="WP_133529103.1">
    <property type="nucleotide sequence ID" value="NZ_SNXO01000039.1"/>
</dbReference>
<evidence type="ECO:0000313" key="1">
    <source>
        <dbReference type="EMBL" id="TDP50340.1"/>
    </source>
</evidence>
<organism evidence="1 2">
    <name type="scientific">Aminicella lysinilytica</name>
    <dbReference type="NCBI Taxonomy" id="433323"/>
    <lineage>
        <taxon>Bacteria</taxon>
        <taxon>Bacillati</taxon>
        <taxon>Bacillota</taxon>
        <taxon>Clostridia</taxon>
        <taxon>Peptostreptococcales</taxon>
        <taxon>Anaerovoracaceae</taxon>
        <taxon>Aminicella</taxon>
    </lineage>
</organism>
<name>A0A4V3CQW1_9FIRM</name>
<protein>
    <submittedName>
        <fullName evidence="1">Uncharacterized protein</fullName>
    </submittedName>
</protein>
<keyword evidence="2" id="KW-1185">Reference proteome</keyword>
<sequence>MAKKVDNEARRQQEMDNINEALRRMQMKANNEARRRMISANIQARDELNKERKRERFIAPTMHAYKLISSEMYINGTEPYYFIKYAVSIPIERSRECTSSAMTTEVAEDLYEYLEKFLPDEMTMEQLKEPEALKKYKTIMSDLSDKIFLSHDIEHGWIKVNIFTKAVYMIPDEIGDVSWFAEHDQAK</sequence>
<dbReference type="AlphaFoldDB" id="A0A4V3CQW1"/>